<name>A0A9Q0DHY3_9TELE</name>
<accession>A0A9Q0DHY3</accession>
<keyword evidence="3" id="KW-1185">Reference proteome</keyword>
<dbReference type="OrthoDB" id="8954292at2759"/>
<evidence type="ECO:0000313" key="3">
    <source>
        <dbReference type="Proteomes" id="UP001148018"/>
    </source>
</evidence>
<proteinExistence type="predicted"/>
<gene>
    <name evidence="2" type="ORF">NHX12_013328</name>
</gene>
<comment type="caution">
    <text evidence="2">The sequence shown here is derived from an EMBL/GenBank/DDBJ whole genome shotgun (WGS) entry which is preliminary data.</text>
</comment>
<dbReference type="Proteomes" id="UP001148018">
    <property type="component" value="Unassembled WGS sequence"/>
</dbReference>
<evidence type="ECO:0000313" key="2">
    <source>
        <dbReference type="EMBL" id="KAJ3586937.1"/>
    </source>
</evidence>
<evidence type="ECO:0000256" key="1">
    <source>
        <dbReference type="SAM" id="MobiDB-lite"/>
    </source>
</evidence>
<dbReference type="EMBL" id="JANIIK010000117">
    <property type="protein sequence ID" value="KAJ3586937.1"/>
    <property type="molecule type" value="Genomic_DNA"/>
</dbReference>
<organism evidence="2 3">
    <name type="scientific">Muraenolepis orangiensis</name>
    <name type="common">Patagonian moray cod</name>
    <dbReference type="NCBI Taxonomy" id="630683"/>
    <lineage>
        <taxon>Eukaryota</taxon>
        <taxon>Metazoa</taxon>
        <taxon>Chordata</taxon>
        <taxon>Craniata</taxon>
        <taxon>Vertebrata</taxon>
        <taxon>Euteleostomi</taxon>
        <taxon>Actinopterygii</taxon>
        <taxon>Neopterygii</taxon>
        <taxon>Teleostei</taxon>
        <taxon>Neoteleostei</taxon>
        <taxon>Acanthomorphata</taxon>
        <taxon>Zeiogadaria</taxon>
        <taxon>Gadariae</taxon>
        <taxon>Gadiformes</taxon>
        <taxon>Muraenolepidoidei</taxon>
        <taxon>Muraenolepididae</taxon>
        <taxon>Muraenolepis</taxon>
    </lineage>
</organism>
<sequence>MDRMKIIKRRLSMSLRSARPVDETLSDLAEQINLEEPPAARDNAAGECVLKPQDSYVPPAGSWQDCSAPAFLRQYSGQTGRTALHRELERDRPYLSLHRTGSLVGEKEVVREKEVREKEVKRGGGEERRR</sequence>
<feature type="region of interest" description="Disordered" evidence="1">
    <location>
        <begin position="108"/>
        <end position="130"/>
    </location>
</feature>
<protein>
    <submittedName>
        <fullName evidence="2">Uncharacterized protein</fullName>
    </submittedName>
</protein>
<reference evidence="2" key="1">
    <citation type="submission" date="2022-07" db="EMBL/GenBank/DDBJ databases">
        <title>Chromosome-level genome of Muraenolepis orangiensis.</title>
        <authorList>
            <person name="Kim J."/>
        </authorList>
    </citation>
    <scope>NUCLEOTIDE SEQUENCE</scope>
    <source>
        <strain evidence="2">KU_S4_2022</strain>
        <tissue evidence="2">Muscle</tissue>
    </source>
</reference>
<dbReference type="AlphaFoldDB" id="A0A9Q0DHY3"/>